<keyword evidence="2" id="KW-1185">Reference proteome</keyword>
<dbReference type="Gene3D" id="1.10.10.10">
    <property type="entry name" value="Winged helix-like DNA-binding domain superfamily/Winged helix DNA-binding domain"/>
    <property type="match status" value="1"/>
</dbReference>
<organism evidence="1 2">
    <name type="scientific">Streptomyces vinaceusdrappus</name>
    <dbReference type="NCBI Taxonomy" id="67376"/>
    <lineage>
        <taxon>Bacteria</taxon>
        <taxon>Bacillati</taxon>
        <taxon>Actinomycetota</taxon>
        <taxon>Actinomycetes</taxon>
        <taxon>Kitasatosporales</taxon>
        <taxon>Streptomycetaceae</taxon>
        <taxon>Streptomyces</taxon>
        <taxon>Streptomyces rochei group</taxon>
    </lineage>
</organism>
<sequence length="303" mass="32090">MVDLGWITPTGVVEIDYKRQGGVTRVPLYSAQDVALLPVIRPEVDWRELRTVAPGRRSPLSALTPTAEGRDTVLAAGIARIAGVARAAVANWRRRHPDFPAPTGGTATQPEFDRPAVVAWLLAHDKITAPSSIPSATLVLRADRTDKELRCRLDDPWLQLATDATDDDRLSGWTSDHDAHALAALTAEGEGAAVRRLTTPGTLPLTVPGGARVTDRSRRGAGALRVTVSWPGALRGHLAHGQAGGPVRHGVPHTAPGPECRCARQTCGGIIPTPYCPEHGSAVEPVMAWHPGGGIRCAALPGY</sequence>
<accession>A0ABY6C755</accession>
<dbReference type="InterPro" id="IPR036388">
    <property type="entry name" value="WH-like_DNA-bd_sf"/>
</dbReference>
<dbReference type="Proteomes" id="UP001064390">
    <property type="component" value="Chromosome"/>
</dbReference>
<protein>
    <submittedName>
        <fullName evidence="1">Uncharacterized protein</fullName>
    </submittedName>
</protein>
<evidence type="ECO:0000313" key="2">
    <source>
        <dbReference type="Proteomes" id="UP001064390"/>
    </source>
</evidence>
<proteinExistence type="predicted"/>
<dbReference type="RefSeq" id="WP_261700600.1">
    <property type="nucleotide sequence ID" value="NZ_CP104697.1"/>
</dbReference>
<reference evidence="1" key="1">
    <citation type="submission" date="2022-09" db="EMBL/GenBank/DDBJ databases">
        <title>Streptomyces vinaceusdrappus strain AC-40.</title>
        <authorList>
            <person name="Sedeek A.M."/>
            <person name="Salah I."/>
            <person name="Kamel H.L."/>
            <person name="Soltan M.A."/>
            <person name="Elsayed T.R."/>
        </authorList>
    </citation>
    <scope>NUCLEOTIDE SEQUENCE</scope>
    <source>
        <strain evidence="1">AC-40</strain>
    </source>
</reference>
<dbReference type="EMBL" id="CP104697">
    <property type="protein sequence ID" value="UXI83386.1"/>
    <property type="molecule type" value="Genomic_DNA"/>
</dbReference>
<name>A0ABY6C755_9ACTN</name>
<evidence type="ECO:0000313" key="1">
    <source>
        <dbReference type="EMBL" id="UXI83386.1"/>
    </source>
</evidence>
<gene>
    <name evidence="1" type="ORF">N6Q81_00245</name>
</gene>